<reference evidence="2" key="1">
    <citation type="journal article" date="2023" name="PhytoFront">
        <title>Draft Genome Resources of Seven Strains of Tilletia horrida, Causal Agent of Kernel Smut of Rice.</title>
        <authorList>
            <person name="Khanal S."/>
            <person name="Antony Babu S."/>
            <person name="Zhou X.G."/>
        </authorList>
    </citation>
    <scope>NUCLEOTIDE SEQUENCE</scope>
    <source>
        <strain evidence="2">TX3</strain>
    </source>
</reference>
<feature type="compositionally biased region" description="Low complexity" evidence="1">
    <location>
        <begin position="238"/>
        <end position="250"/>
    </location>
</feature>
<comment type="caution">
    <text evidence="2">The sequence shown here is derived from an EMBL/GenBank/DDBJ whole genome shotgun (WGS) entry which is preliminary data.</text>
</comment>
<dbReference type="AlphaFoldDB" id="A0AAN6GCP5"/>
<feature type="region of interest" description="Disordered" evidence="1">
    <location>
        <begin position="224"/>
        <end position="250"/>
    </location>
</feature>
<evidence type="ECO:0000256" key="1">
    <source>
        <dbReference type="SAM" id="MobiDB-lite"/>
    </source>
</evidence>
<sequence length="250" mass="27549">MPGRLASPAQQPATAGLPPPLQQQIATIEGTFEAYATMGGALSRFCDAVTTFEDVVVEDGQDLDMAIRALRNDVQDLRSSMAGQMTSMEQQVRSELNQTRQRYAETQHRMVQELGDVLSRSQVNLDSIQEQATATLKGLQSRADEDFDKVTQRLFDKFRVLEGKRDRKFGEMLQQMKERSGDVANNVRTAQSIMSRSQSQLVGLNTWAVAWPEAIRTVHLTSQRPAPPDYVAEGQMPSQAASASGATQSG</sequence>
<protein>
    <submittedName>
        <fullName evidence="2">Uncharacterized protein</fullName>
    </submittedName>
</protein>
<accession>A0AAN6GCP5</accession>
<evidence type="ECO:0000313" key="2">
    <source>
        <dbReference type="EMBL" id="KAK0526380.1"/>
    </source>
</evidence>
<dbReference type="EMBL" id="JAPDMQ010000357">
    <property type="protein sequence ID" value="KAK0526380.1"/>
    <property type="molecule type" value="Genomic_DNA"/>
</dbReference>
<keyword evidence="3" id="KW-1185">Reference proteome</keyword>
<proteinExistence type="predicted"/>
<dbReference type="SUPFAM" id="SSF58113">
    <property type="entry name" value="Apolipoprotein A-I"/>
    <property type="match status" value="1"/>
</dbReference>
<gene>
    <name evidence="2" type="ORF">OC842_005210</name>
</gene>
<organism evidence="2 3">
    <name type="scientific">Tilletia horrida</name>
    <dbReference type="NCBI Taxonomy" id="155126"/>
    <lineage>
        <taxon>Eukaryota</taxon>
        <taxon>Fungi</taxon>
        <taxon>Dikarya</taxon>
        <taxon>Basidiomycota</taxon>
        <taxon>Ustilaginomycotina</taxon>
        <taxon>Exobasidiomycetes</taxon>
        <taxon>Tilletiales</taxon>
        <taxon>Tilletiaceae</taxon>
        <taxon>Tilletia</taxon>
    </lineage>
</organism>
<name>A0AAN6GCP5_9BASI</name>
<evidence type="ECO:0000313" key="3">
    <source>
        <dbReference type="Proteomes" id="UP001176521"/>
    </source>
</evidence>
<dbReference type="Proteomes" id="UP001176521">
    <property type="component" value="Unassembled WGS sequence"/>
</dbReference>